<feature type="region of interest" description="Disordered" evidence="1">
    <location>
        <begin position="1"/>
        <end position="92"/>
    </location>
</feature>
<evidence type="ECO:0000256" key="1">
    <source>
        <dbReference type="SAM" id="MobiDB-lite"/>
    </source>
</evidence>
<proteinExistence type="predicted"/>
<feature type="compositionally biased region" description="Low complexity" evidence="1">
    <location>
        <begin position="20"/>
        <end position="72"/>
    </location>
</feature>
<dbReference type="KEGG" id="cfk:CFRA_00305"/>
<sequence length="92" mass="8855">MNAQTSGSPEPSRAGMPACEAEQPAPYAGAPPAAAPVALSEPPAFPSFSSAAGAAVDAELSAPASESAASAPVVGCGPLPLGRSESMPSMEM</sequence>
<name>A0A1L7CQ78_9CORY</name>
<dbReference type="EMBL" id="CP009247">
    <property type="protein sequence ID" value="APT87993.1"/>
    <property type="molecule type" value="Genomic_DNA"/>
</dbReference>
<gene>
    <name evidence="2" type="ORF">CFRA_00305</name>
</gene>
<dbReference type="AlphaFoldDB" id="A0A1L7CQ78"/>
<evidence type="ECO:0000313" key="2">
    <source>
        <dbReference type="EMBL" id="APT87993.1"/>
    </source>
</evidence>
<reference evidence="2 3" key="1">
    <citation type="submission" date="2014-08" db="EMBL/GenBank/DDBJ databases">
        <title>Complete genome sequence of Corynebacterium frankenforstense ST18(T) (=DSM 45800(T)), isolated from raw cow milk.</title>
        <authorList>
            <person name="Ruckert C."/>
            <person name="Albersmeier A."/>
            <person name="Winkler A."/>
            <person name="Lipski A."/>
            <person name="Kalinowski J."/>
        </authorList>
    </citation>
    <scope>NUCLEOTIDE SEQUENCE [LARGE SCALE GENOMIC DNA]</scope>
    <source>
        <strain evidence="2 3">ST18</strain>
    </source>
</reference>
<protein>
    <submittedName>
        <fullName evidence="2">Uncharacterized protein</fullName>
    </submittedName>
</protein>
<evidence type="ECO:0000313" key="3">
    <source>
        <dbReference type="Proteomes" id="UP000185434"/>
    </source>
</evidence>
<organism evidence="2 3">
    <name type="scientific">Corynebacterium frankenforstense DSM 45800</name>
    <dbReference type="NCBI Taxonomy" id="1437875"/>
    <lineage>
        <taxon>Bacteria</taxon>
        <taxon>Bacillati</taxon>
        <taxon>Actinomycetota</taxon>
        <taxon>Actinomycetes</taxon>
        <taxon>Mycobacteriales</taxon>
        <taxon>Corynebacteriaceae</taxon>
        <taxon>Corynebacterium</taxon>
    </lineage>
</organism>
<keyword evidence="3" id="KW-1185">Reference proteome</keyword>
<accession>A0A1L7CQ78</accession>
<dbReference type="Proteomes" id="UP000185434">
    <property type="component" value="Chromosome"/>
</dbReference>